<evidence type="ECO:0000259" key="5">
    <source>
        <dbReference type="PROSITE" id="PS51898"/>
    </source>
</evidence>
<dbReference type="GO" id="GO:0015074">
    <property type="term" value="P:DNA integration"/>
    <property type="evidence" value="ECO:0007669"/>
    <property type="project" value="UniProtKB-KW"/>
</dbReference>
<gene>
    <name evidence="6" type="primary">orf3</name>
</gene>
<dbReference type="InterPro" id="IPR038488">
    <property type="entry name" value="Integrase_DNA-bd_sf"/>
</dbReference>
<dbReference type="InterPro" id="IPR050808">
    <property type="entry name" value="Phage_Integrase"/>
</dbReference>
<dbReference type="InterPro" id="IPR002104">
    <property type="entry name" value="Integrase_catalytic"/>
</dbReference>
<dbReference type="Gene3D" id="1.10.443.10">
    <property type="entry name" value="Intergrase catalytic core"/>
    <property type="match status" value="1"/>
</dbReference>
<dbReference type="EMBL" id="AB073151">
    <property type="protein sequence ID" value="BAC22654.1"/>
    <property type="molecule type" value="Genomic_DNA"/>
</dbReference>
<dbReference type="Pfam" id="PF13356">
    <property type="entry name" value="Arm-DNA-bind_3"/>
    <property type="match status" value="1"/>
</dbReference>
<dbReference type="Gene3D" id="3.30.160.390">
    <property type="entry name" value="Integrase, DNA-binding domain"/>
    <property type="match status" value="1"/>
</dbReference>
<evidence type="ECO:0000256" key="3">
    <source>
        <dbReference type="ARBA" id="ARBA00023125"/>
    </source>
</evidence>
<dbReference type="PANTHER" id="PTHR30629">
    <property type="entry name" value="PROPHAGE INTEGRASE"/>
    <property type="match status" value="1"/>
</dbReference>
<evidence type="ECO:0000256" key="1">
    <source>
        <dbReference type="ARBA" id="ARBA00008857"/>
    </source>
</evidence>
<dbReference type="Pfam" id="PF00589">
    <property type="entry name" value="Phage_integrase"/>
    <property type="match status" value="1"/>
</dbReference>
<dbReference type="Gene3D" id="1.10.150.130">
    <property type="match status" value="1"/>
</dbReference>
<dbReference type="GO" id="GO:0003677">
    <property type="term" value="F:DNA binding"/>
    <property type="evidence" value="ECO:0007669"/>
    <property type="project" value="UniProtKB-KW"/>
</dbReference>
<dbReference type="InterPro" id="IPR013762">
    <property type="entry name" value="Integrase-like_cat_sf"/>
</dbReference>
<dbReference type="InterPro" id="IPR011010">
    <property type="entry name" value="DNA_brk_join_enz"/>
</dbReference>
<proteinExistence type="inferred from homology"/>
<reference evidence="6" key="1">
    <citation type="journal article" date="2002" name="Appl. Environ. Microbiol.">
        <title>Cloning and characterization of a gene cluster involved in cyclopentanol metabolism in Comamonas sp. strain NCIMB 9872 and biotransformations effected by Escherichia coli-expressed cyclopentanone 1,2-monooxygenase.</title>
        <authorList>
            <person name="Iwaki H."/>
            <person name="Hasegawa Y."/>
            <person name="Wang S."/>
            <person name="Kayser M.M."/>
            <person name="Lau P.C.K."/>
        </authorList>
    </citation>
    <scope>NUCLEOTIDE SEQUENCE</scope>
    <source>
        <strain evidence="6">NCIMB 9872</strain>
    </source>
</reference>
<keyword evidence="4" id="KW-0233">DNA recombination</keyword>
<keyword evidence="2" id="KW-0229">DNA integration</keyword>
<evidence type="ECO:0000313" key="6">
    <source>
        <dbReference type="EMBL" id="BAC22654.1"/>
    </source>
</evidence>
<evidence type="ECO:0000256" key="4">
    <source>
        <dbReference type="ARBA" id="ARBA00023172"/>
    </source>
</evidence>
<name>Q8GAV8_COMS9</name>
<dbReference type="InterPro" id="IPR010998">
    <property type="entry name" value="Integrase_recombinase_N"/>
</dbReference>
<dbReference type="CDD" id="cd00801">
    <property type="entry name" value="INT_P4_C"/>
    <property type="match status" value="1"/>
</dbReference>
<protein>
    <submittedName>
        <fullName evidence="6">Probable integrase</fullName>
    </submittedName>
</protein>
<organism evidence="6">
    <name type="scientific">Comamonas sp. (strain NCIMB 9872)</name>
    <dbReference type="NCBI Taxonomy" id="213664"/>
    <lineage>
        <taxon>Bacteria</taxon>
        <taxon>Pseudomonadati</taxon>
        <taxon>Pseudomonadota</taxon>
        <taxon>Betaproteobacteria</taxon>
        <taxon>Burkholderiales</taxon>
        <taxon>Comamonadaceae</taxon>
        <taxon>Comamonas</taxon>
    </lineage>
</organism>
<evidence type="ECO:0000256" key="2">
    <source>
        <dbReference type="ARBA" id="ARBA00022908"/>
    </source>
</evidence>
<dbReference type="InterPro" id="IPR025166">
    <property type="entry name" value="Integrase_DNA_bind_dom"/>
</dbReference>
<comment type="similarity">
    <text evidence="1">Belongs to the 'phage' integrase family.</text>
</comment>
<dbReference type="SUPFAM" id="SSF56349">
    <property type="entry name" value="DNA breaking-rejoining enzymes"/>
    <property type="match status" value="1"/>
</dbReference>
<keyword evidence="3" id="KW-0238">DNA-binding</keyword>
<dbReference type="PANTHER" id="PTHR30629:SF2">
    <property type="entry name" value="PROPHAGE INTEGRASE INTS-RELATED"/>
    <property type="match status" value="1"/>
</dbReference>
<feature type="domain" description="Tyr recombinase" evidence="5">
    <location>
        <begin position="206"/>
        <end position="389"/>
    </location>
</feature>
<sequence length="404" mass="45266">MEMAVTRTNILSDLDLRRWVKEKRGLAKSDGGGLTFTVSPAGTASWVLRYRAGGRAVELTLGRYPDLTLSAARRFAAEKRVEVQQGRDPAAEKRKAKSRRDWTVRQLVEDYRTAVVPTLASSTQCSYGRNLKRIEAGLGAVKITKVEASDVVGLIERSGLGWVEANTLLIVQKAIFRRAAGKRLINVNPVLGVELSAIIGPRPKIRQRLMLTRDELAAVMHAQMSQENLLALRILLATGVRASELFQARKEHVHLDEARWHIPSSKTGTGMDIPLESIVVEWFEELGKLSTHSTYVLPTRAASRAERHGGDAHISKDSIREAIDYWLDLYSPPVRRFTPHDLRSTMKSHMRALGVNRDISEMCLNHKLPGVEGIYDQYTYYEERKQAYAVWGAFLVGLMSEPAL</sequence>
<dbReference type="PROSITE" id="PS51898">
    <property type="entry name" value="TYR_RECOMBINASE"/>
    <property type="match status" value="1"/>
</dbReference>
<accession>Q8GAV8</accession>
<dbReference type="GO" id="GO:0006310">
    <property type="term" value="P:DNA recombination"/>
    <property type="evidence" value="ECO:0007669"/>
    <property type="project" value="UniProtKB-KW"/>
</dbReference>
<dbReference type="AlphaFoldDB" id="Q8GAV8"/>